<gene>
    <name evidence="3" type="ORF">NGM29_14810</name>
</gene>
<reference evidence="3" key="1">
    <citation type="submission" date="2022-06" db="EMBL/GenBank/DDBJ databases">
        <title>Diverse halophilic archaea isolated from saline environments.</title>
        <authorList>
            <person name="Cui H.-L."/>
        </authorList>
    </citation>
    <scope>NUCLEOTIDE SEQUENCE</scope>
    <source>
        <strain evidence="3">WLHS1</strain>
    </source>
</reference>
<evidence type="ECO:0000256" key="1">
    <source>
        <dbReference type="SAM" id="MobiDB-lite"/>
    </source>
</evidence>
<dbReference type="GeneID" id="73291342"/>
<evidence type="ECO:0000313" key="4">
    <source>
        <dbReference type="Proteomes" id="UP001056855"/>
    </source>
</evidence>
<keyword evidence="2" id="KW-0812">Transmembrane</keyword>
<name>A0A9E7N8X7_9EURY</name>
<evidence type="ECO:0000313" key="3">
    <source>
        <dbReference type="EMBL" id="UTF53031.1"/>
    </source>
</evidence>
<dbReference type="EMBL" id="CP100355">
    <property type="protein sequence ID" value="UTF53031.1"/>
    <property type="molecule type" value="Genomic_DNA"/>
</dbReference>
<dbReference type="Pfam" id="PF23933">
    <property type="entry name" value="DUF7269"/>
    <property type="match status" value="1"/>
</dbReference>
<dbReference type="InterPro" id="IPR055693">
    <property type="entry name" value="DUF7269"/>
</dbReference>
<dbReference type="KEGG" id="sawl:NGM29_14810"/>
<feature type="transmembrane region" description="Helical" evidence="2">
    <location>
        <begin position="42"/>
        <end position="62"/>
    </location>
</feature>
<sequence>MKRTILIALGAGALLATLLATTGVVVLPPASAAIARDVVVLGGGGVAIVLGAMVLVSTVAGAGAHSRLGGPTDDSVSVDRIGDDVEHALERQSLGDDRAERVRRRRARNRVRIAVTDAVMTTLIDSGYDAEEARELVRSGTWTDDPRAAAYLSDAVTLSNRTRLQDWLVGRREQRQAQAAVTELVALRESPLEGRFDESMAGIGSDALEDRELDREEPGRQRRRARS</sequence>
<evidence type="ECO:0000256" key="2">
    <source>
        <dbReference type="SAM" id="Phobius"/>
    </source>
</evidence>
<organism evidence="3 4">
    <name type="scientific">Natronosalvus rutilus</name>
    <dbReference type="NCBI Taxonomy" id="2953753"/>
    <lineage>
        <taxon>Archaea</taxon>
        <taxon>Methanobacteriati</taxon>
        <taxon>Methanobacteriota</taxon>
        <taxon>Stenosarchaea group</taxon>
        <taxon>Halobacteria</taxon>
        <taxon>Halobacteriales</taxon>
        <taxon>Natrialbaceae</taxon>
        <taxon>Natronosalvus</taxon>
    </lineage>
</organism>
<protein>
    <submittedName>
        <fullName evidence="3">Uncharacterized protein</fullName>
    </submittedName>
</protein>
<keyword evidence="2" id="KW-0472">Membrane</keyword>
<keyword evidence="4" id="KW-1185">Reference proteome</keyword>
<dbReference type="Proteomes" id="UP001056855">
    <property type="component" value="Chromosome"/>
</dbReference>
<keyword evidence="2" id="KW-1133">Transmembrane helix</keyword>
<proteinExistence type="predicted"/>
<dbReference type="AlphaFoldDB" id="A0A9E7N8X7"/>
<dbReference type="RefSeq" id="WP_254157160.1">
    <property type="nucleotide sequence ID" value="NZ_CP100355.1"/>
</dbReference>
<accession>A0A9E7N8X7</accession>
<feature type="compositionally biased region" description="Basic and acidic residues" evidence="1">
    <location>
        <begin position="208"/>
        <end position="220"/>
    </location>
</feature>
<feature type="region of interest" description="Disordered" evidence="1">
    <location>
        <begin position="196"/>
        <end position="227"/>
    </location>
</feature>